<organism evidence="6 7">
    <name type="scientific">Methylorubrum rhodesianum</name>
    <dbReference type="NCBI Taxonomy" id="29427"/>
    <lineage>
        <taxon>Bacteria</taxon>
        <taxon>Pseudomonadati</taxon>
        <taxon>Pseudomonadota</taxon>
        <taxon>Alphaproteobacteria</taxon>
        <taxon>Hyphomicrobiales</taxon>
        <taxon>Methylobacteriaceae</taxon>
        <taxon>Methylorubrum</taxon>
    </lineage>
</organism>
<dbReference type="InterPro" id="IPR051269">
    <property type="entry name" value="Fe-S_cluster_ET"/>
</dbReference>
<dbReference type="Pfam" id="PF13370">
    <property type="entry name" value="Fer4_13"/>
    <property type="match status" value="1"/>
</dbReference>
<sequence>MKVVVDLNRCQGYAQCLYAAPHHFALHGREALVYDPSPDEAARAEIERAVHACPVRAITAYPDDTAAGEVA</sequence>
<dbReference type="SUPFAM" id="SSF54862">
    <property type="entry name" value="4Fe-4S ferredoxins"/>
    <property type="match status" value="1"/>
</dbReference>
<keyword evidence="3" id="KW-0249">Electron transport</keyword>
<comment type="caution">
    <text evidence="6">The sequence shown here is derived from an EMBL/GenBank/DDBJ whole genome shotgun (WGS) entry which is preliminary data.</text>
</comment>
<gene>
    <name evidence="6" type="ORF">PUR21_24350</name>
</gene>
<reference evidence="6 7" key="1">
    <citation type="journal article" date="2023" name="PLoS ONE">
        <title>Complete genome assembly of Hawai'i environmental nontuberculous mycobacteria reveals unexpected co-isolation with methylobacteria.</title>
        <authorList>
            <person name="Hendrix J."/>
            <person name="Epperson L.E."/>
            <person name="Tong E.I."/>
            <person name="Chan Y.L."/>
            <person name="Hasan N.A."/>
            <person name="Dawrs S.N."/>
            <person name="Norton G.J."/>
            <person name="Virdi R."/>
            <person name="Crooks J.L."/>
            <person name="Chan E.D."/>
            <person name="Honda J.R."/>
            <person name="Strong M."/>
        </authorList>
    </citation>
    <scope>NUCLEOTIDE SEQUENCE [LARGE SCALE GENOMIC DNA]</scope>
    <source>
        <strain evidence="6 7">NJH_HI01</strain>
    </source>
</reference>
<keyword evidence="4" id="KW-0408">Iron</keyword>
<evidence type="ECO:0000313" key="7">
    <source>
        <dbReference type="Proteomes" id="UP001404845"/>
    </source>
</evidence>
<accession>A0ABU9ZHC7</accession>
<proteinExistence type="predicted"/>
<evidence type="ECO:0000256" key="1">
    <source>
        <dbReference type="ARBA" id="ARBA00022448"/>
    </source>
</evidence>
<keyword evidence="5" id="KW-0411">Iron-sulfur</keyword>
<dbReference type="Proteomes" id="UP001404845">
    <property type="component" value="Unassembled WGS sequence"/>
</dbReference>
<keyword evidence="1" id="KW-0813">Transport</keyword>
<evidence type="ECO:0000256" key="2">
    <source>
        <dbReference type="ARBA" id="ARBA00022723"/>
    </source>
</evidence>
<dbReference type="PANTHER" id="PTHR36923">
    <property type="entry name" value="FERREDOXIN"/>
    <property type="match status" value="1"/>
</dbReference>
<protein>
    <submittedName>
        <fullName evidence="6">Ferredoxin</fullName>
    </submittedName>
</protein>
<evidence type="ECO:0000256" key="3">
    <source>
        <dbReference type="ARBA" id="ARBA00022982"/>
    </source>
</evidence>
<dbReference type="PANTHER" id="PTHR36923:SF3">
    <property type="entry name" value="FERREDOXIN"/>
    <property type="match status" value="1"/>
</dbReference>
<evidence type="ECO:0000256" key="4">
    <source>
        <dbReference type="ARBA" id="ARBA00023004"/>
    </source>
</evidence>
<dbReference type="EMBL" id="JAQYXL010000001">
    <property type="protein sequence ID" value="MEN3230716.1"/>
    <property type="molecule type" value="Genomic_DNA"/>
</dbReference>
<keyword evidence="7" id="KW-1185">Reference proteome</keyword>
<evidence type="ECO:0000256" key="5">
    <source>
        <dbReference type="ARBA" id="ARBA00023014"/>
    </source>
</evidence>
<keyword evidence="2" id="KW-0479">Metal-binding</keyword>
<evidence type="ECO:0000313" key="6">
    <source>
        <dbReference type="EMBL" id="MEN3230716.1"/>
    </source>
</evidence>
<dbReference type="RefSeq" id="WP_017484158.1">
    <property type="nucleotide sequence ID" value="NZ_JACHOS010000003.1"/>
</dbReference>
<name>A0ABU9ZHC7_9HYPH</name>
<dbReference type="Gene3D" id="3.30.70.20">
    <property type="match status" value="1"/>
</dbReference>